<dbReference type="Gene3D" id="3.30.70.270">
    <property type="match status" value="1"/>
</dbReference>
<evidence type="ECO:0000313" key="8">
    <source>
        <dbReference type="Proteomes" id="UP001302316"/>
    </source>
</evidence>
<dbReference type="SMART" id="SM00267">
    <property type="entry name" value="GGDEF"/>
    <property type="match status" value="1"/>
</dbReference>
<dbReference type="PANTHER" id="PTHR45138">
    <property type="entry name" value="REGULATORY COMPONENTS OF SENSORY TRANSDUCTION SYSTEM"/>
    <property type="match status" value="1"/>
</dbReference>
<dbReference type="EMBL" id="JAYGII010000013">
    <property type="protein sequence ID" value="MEA5445633.1"/>
    <property type="molecule type" value="Genomic_DNA"/>
</dbReference>
<reference evidence="7 8" key="1">
    <citation type="submission" date="2023-12" db="EMBL/GenBank/DDBJ databases">
        <title>Whole-genome sequencing of halo(alkali)philic microorganisms from hypersaline lakes.</title>
        <authorList>
            <person name="Sorokin D.Y."/>
            <person name="Merkel A.Y."/>
            <person name="Messina E."/>
            <person name="Yakimov M."/>
        </authorList>
    </citation>
    <scope>NUCLEOTIDE SEQUENCE [LARGE SCALE GENOMIC DNA]</scope>
    <source>
        <strain evidence="7 8">AB-CW1</strain>
    </source>
</reference>
<gene>
    <name evidence="7" type="ORF">VCB98_07370</name>
</gene>
<sequence length="621" mass="70013">MTIPNQHRRSTSALLFLPICFLLLTGMVAAAPDGVFGHESLDELLSAVEAQAQQDPQKALATLESALAELELDEQPEAAVKLLNRRAELLRDQGETEQALLALELAEDLAVQLDDPVPAVQVQQMRGTIYLDRADFDRALEINMAVLNQAQALAHAELEAAARNAIGNIYFSLEQPERARRFYRAAAEIYEELDSRERLGSLLGNIGNTYNSEGRYQEALPYQRQSLRIARQEGREIGAAYQLINLCNTLWLLERMEDARGYCREGIPLLEDAGHYRALHFALNLMGDLRVAEGDPEAALSYLLRALEIAREMDSPRLREASHGDLSSLYETLGDYQAALEHARAQFEAHHEVMDSERQQRIVELEQSYEAELRRQEITAREAEISRLELESELKEASLRERQTLMLVAFSLFVATAIVALLLWRGYMLRRRSSRRIEEKNRELNEALKTISRLARQDPLTGLANRRRLMEVLKSELSRRHRTGAPLTLALGDIDYFKQLNDQYGHQVGDQILMGLAKRMRSCLRESDLLCRWGGEEFLILMPETDAEEARLAMEKVCAAVAAKPFETDAGPVEVTITFGVASVRGDDFKSAVRVADRAMYAGKHQGRNRVMVRIEGGDAE</sequence>
<keyword evidence="8" id="KW-1185">Reference proteome</keyword>
<dbReference type="InterPro" id="IPR050469">
    <property type="entry name" value="Diguanylate_Cyclase"/>
</dbReference>
<evidence type="ECO:0000256" key="2">
    <source>
        <dbReference type="ARBA" id="ARBA00012528"/>
    </source>
</evidence>
<keyword evidence="5" id="KW-0812">Transmembrane</keyword>
<dbReference type="Pfam" id="PF00990">
    <property type="entry name" value="GGDEF"/>
    <property type="match status" value="1"/>
</dbReference>
<comment type="caution">
    <text evidence="7">The sequence shown here is derived from an EMBL/GenBank/DDBJ whole genome shotgun (WGS) entry which is preliminary data.</text>
</comment>
<dbReference type="PANTHER" id="PTHR45138:SF9">
    <property type="entry name" value="DIGUANYLATE CYCLASE DGCM-RELATED"/>
    <property type="match status" value="1"/>
</dbReference>
<feature type="coiled-coil region" evidence="4">
    <location>
        <begin position="366"/>
        <end position="400"/>
    </location>
</feature>
<dbReference type="FunFam" id="3.30.70.270:FF:000001">
    <property type="entry name" value="Diguanylate cyclase domain protein"/>
    <property type="match status" value="1"/>
</dbReference>
<dbReference type="AlphaFoldDB" id="A0AAP6MKD9"/>
<dbReference type="CDD" id="cd01949">
    <property type="entry name" value="GGDEF"/>
    <property type="match status" value="1"/>
</dbReference>
<keyword evidence="5" id="KW-1133">Transmembrane helix</keyword>
<evidence type="ECO:0000313" key="7">
    <source>
        <dbReference type="EMBL" id="MEA5445633.1"/>
    </source>
</evidence>
<dbReference type="Pfam" id="PF13374">
    <property type="entry name" value="TPR_10"/>
    <property type="match status" value="2"/>
</dbReference>
<keyword evidence="5" id="KW-0472">Membrane</keyword>
<evidence type="ECO:0000256" key="1">
    <source>
        <dbReference type="ARBA" id="ARBA00001946"/>
    </source>
</evidence>
<feature type="coiled-coil region" evidence="4">
    <location>
        <begin position="430"/>
        <end position="457"/>
    </location>
</feature>
<dbReference type="Pfam" id="PF13424">
    <property type="entry name" value="TPR_12"/>
    <property type="match status" value="1"/>
</dbReference>
<dbReference type="SUPFAM" id="SSF55073">
    <property type="entry name" value="Nucleotide cyclase"/>
    <property type="match status" value="1"/>
</dbReference>
<protein>
    <recommendedName>
        <fullName evidence="2">diguanylate cyclase</fullName>
        <ecNumber evidence="2">2.7.7.65</ecNumber>
    </recommendedName>
</protein>
<comment type="catalytic activity">
    <reaction evidence="3">
        <text>2 GTP = 3',3'-c-di-GMP + 2 diphosphate</text>
        <dbReference type="Rhea" id="RHEA:24898"/>
        <dbReference type="ChEBI" id="CHEBI:33019"/>
        <dbReference type="ChEBI" id="CHEBI:37565"/>
        <dbReference type="ChEBI" id="CHEBI:58805"/>
        <dbReference type="EC" id="2.7.7.65"/>
    </reaction>
</comment>
<dbReference type="InterPro" id="IPR043128">
    <property type="entry name" value="Rev_trsase/Diguanyl_cyclase"/>
</dbReference>
<keyword evidence="4" id="KW-0175">Coiled coil</keyword>
<dbReference type="InterPro" id="IPR011990">
    <property type="entry name" value="TPR-like_helical_dom_sf"/>
</dbReference>
<dbReference type="GO" id="GO:0052621">
    <property type="term" value="F:diguanylate cyclase activity"/>
    <property type="evidence" value="ECO:0007669"/>
    <property type="project" value="UniProtKB-EC"/>
</dbReference>
<feature type="domain" description="GGDEF" evidence="6">
    <location>
        <begin position="485"/>
        <end position="616"/>
    </location>
</feature>
<dbReference type="RefSeq" id="WP_346051276.1">
    <property type="nucleotide sequence ID" value="NZ_JAYGII010000013.1"/>
</dbReference>
<accession>A0AAP6MKD9</accession>
<dbReference type="Proteomes" id="UP001302316">
    <property type="component" value="Unassembled WGS sequence"/>
</dbReference>
<dbReference type="SUPFAM" id="SSF48452">
    <property type="entry name" value="TPR-like"/>
    <property type="match status" value="2"/>
</dbReference>
<evidence type="ECO:0000259" key="6">
    <source>
        <dbReference type="PROSITE" id="PS50887"/>
    </source>
</evidence>
<dbReference type="SMART" id="SM00028">
    <property type="entry name" value="TPR"/>
    <property type="match status" value="7"/>
</dbReference>
<comment type="cofactor">
    <cofactor evidence="1">
        <name>Mg(2+)</name>
        <dbReference type="ChEBI" id="CHEBI:18420"/>
    </cofactor>
</comment>
<dbReference type="PROSITE" id="PS50887">
    <property type="entry name" value="GGDEF"/>
    <property type="match status" value="1"/>
</dbReference>
<dbReference type="InterPro" id="IPR029787">
    <property type="entry name" value="Nucleotide_cyclase"/>
</dbReference>
<proteinExistence type="predicted"/>
<dbReference type="InterPro" id="IPR019734">
    <property type="entry name" value="TPR_rpt"/>
</dbReference>
<evidence type="ECO:0000256" key="4">
    <source>
        <dbReference type="SAM" id="Coils"/>
    </source>
</evidence>
<dbReference type="NCBIfam" id="TIGR00254">
    <property type="entry name" value="GGDEF"/>
    <property type="match status" value="1"/>
</dbReference>
<organism evidence="7 8">
    <name type="scientific">Natronospira elongata</name>
    <dbReference type="NCBI Taxonomy" id="3110268"/>
    <lineage>
        <taxon>Bacteria</taxon>
        <taxon>Pseudomonadati</taxon>
        <taxon>Pseudomonadota</taxon>
        <taxon>Gammaproteobacteria</taxon>
        <taxon>Natronospirales</taxon>
        <taxon>Natronospiraceae</taxon>
        <taxon>Natronospira</taxon>
    </lineage>
</organism>
<evidence type="ECO:0000256" key="5">
    <source>
        <dbReference type="SAM" id="Phobius"/>
    </source>
</evidence>
<dbReference type="InterPro" id="IPR000160">
    <property type="entry name" value="GGDEF_dom"/>
</dbReference>
<name>A0AAP6MKD9_9GAMM</name>
<dbReference type="EC" id="2.7.7.65" evidence="2"/>
<feature type="transmembrane region" description="Helical" evidence="5">
    <location>
        <begin position="405"/>
        <end position="427"/>
    </location>
</feature>
<evidence type="ECO:0000256" key="3">
    <source>
        <dbReference type="ARBA" id="ARBA00034247"/>
    </source>
</evidence>
<dbReference type="Gene3D" id="1.25.40.10">
    <property type="entry name" value="Tetratricopeptide repeat domain"/>
    <property type="match status" value="1"/>
</dbReference>